<evidence type="ECO:0008006" key="4">
    <source>
        <dbReference type="Google" id="ProtNLM"/>
    </source>
</evidence>
<feature type="chain" id="PRO_5016445907" description="Lipoprotein" evidence="1">
    <location>
        <begin position="24"/>
        <end position="191"/>
    </location>
</feature>
<evidence type="ECO:0000313" key="3">
    <source>
        <dbReference type="Proteomes" id="UP000247569"/>
    </source>
</evidence>
<dbReference type="OrthoDB" id="4568490at2"/>
<keyword evidence="1" id="KW-0732">Signal</keyword>
<dbReference type="AlphaFoldDB" id="A0A318JZ19"/>
<dbReference type="RefSeq" id="WP_040737317.1">
    <property type="nucleotide sequence ID" value="NZ_QJKF01000005.1"/>
</dbReference>
<dbReference type="EMBL" id="QJKF01000005">
    <property type="protein sequence ID" value="PXX63982.1"/>
    <property type="molecule type" value="Genomic_DNA"/>
</dbReference>
<reference evidence="2 3" key="1">
    <citation type="submission" date="2018-05" db="EMBL/GenBank/DDBJ databases">
        <title>Genomic Encyclopedia of Type Strains, Phase IV (KMG-IV): sequencing the most valuable type-strain genomes for metagenomic binning, comparative biology and taxonomic classification.</title>
        <authorList>
            <person name="Goeker M."/>
        </authorList>
    </citation>
    <scope>NUCLEOTIDE SEQUENCE [LARGE SCALE GENOMIC DNA]</scope>
    <source>
        <strain evidence="2 3">DSM 44704</strain>
    </source>
</reference>
<feature type="signal peptide" evidence="1">
    <location>
        <begin position="1"/>
        <end position="23"/>
    </location>
</feature>
<evidence type="ECO:0000256" key="1">
    <source>
        <dbReference type="SAM" id="SignalP"/>
    </source>
</evidence>
<accession>A0A318JZ19</accession>
<name>A0A318JZ19_9NOCA</name>
<evidence type="ECO:0000313" key="2">
    <source>
        <dbReference type="EMBL" id="PXX63982.1"/>
    </source>
</evidence>
<proteinExistence type="predicted"/>
<sequence length="191" mass="20375">MRRHWLGAALVCAVLAVPGCGPANTDGRSAEPDAGAIDRVLESPATQQLAASFLRSQQAPADDVALRRSGPDITVYATNPRFVTDPQSPLRDAGTPAYIAVPAMLSARNAPDTVQLTPTPPFTPRAIATGTEETEAAQSLPAGARLLLDYPSHTWLAWSETRVTAISSGTRPELKGREFDAGQFREWLASR</sequence>
<keyword evidence="3" id="KW-1185">Reference proteome</keyword>
<protein>
    <recommendedName>
        <fullName evidence="4">Lipoprotein</fullName>
    </recommendedName>
</protein>
<gene>
    <name evidence="2" type="ORF">DFR70_105164</name>
</gene>
<comment type="caution">
    <text evidence="2">The sequence shown here is derived from an EMBL/GenBank/DDBJ whole genome shotgun (WGS) entry which is preliminary data.</text>
</comment>
<dbReference type="Proteomes" id="UP000247569">
    <property type="component" value="Unassembled WGS sequence"/>
</dbReference>
<organism evidence="2 3">
    <name type="scientific">Nocardia tenerifensis</name>
    <dbReference type="NCBI Taxonomy" id="228006"/>
    <lineage>
        <taxon>Bacteria</taxon>
        <taxon>Bacillati</taxon>
        <taxon>Actinomycetota</taxon>
        <taxon>Actinomycetes</taxon>
        <taxon>Mycobacteriales</taxon>
        <taxon>Nocardiaceae</taxon>
        <taxon>Nocardia</taxon>
    </lineage>
</organism>